<sequence>MAGHAHAQPHNTPVLQLYCGSMVHASVTTTVLWYAGMKVSLVANAEDSVAVVSALEIVNRCN</sequence>
<accession>A0AAW0L2U5</accession>
<gene>
    <name evidence="1" type="ORF">CFP56_008476</name>
</gene>
<protein>
    <submittedName>
        <fullName evidence="1">Uncharacterized protein</fullName>
    </submittedName>
</protein>
<evidence type="ECO:0000313" key="1">
    <source>
        <dbReference type="EMBL" id="KAK7846018.1"/>
    </source>
</evidence>
<keyword evidence="2" id="KW-1185">Reference proteome</keyword>
<comment type="caution">
    <text evidence="1">The sequence shown here is derived from an EMBL/GenBank/DDBJ whole genome shotgun (WGS) entry which is preliminary data.</text>
</comment>
<organism evidence="1 2">
    <name type="scientific">Quercus suber</name>
    <name type="common">Cork oak</name>
    <dbReference type="NCBI Taxonomy" id="58331"/>
    <lineage>
        <taxon>Eukaryota</taxon>
        <taxon>Viridiplantae</taxon>
        <taxon>Streptophyta</taxon>
        <taxon>Embryophyta</taxon>
        <taxon>Tracheophyta</taxon>
        <taxon>Spermatophyta</taxon>
        <taxon>Magnoliopsida</taxon>
        <taxon>eudicotyledons</taxon>
        <taxon>Gunneridae</taxon>
        <taxon>Pentapetalae</taxon>
        <taxon>rosids</taxon>
        <taxon>fabids</taxon>
        <taxon>Fagales</taxon>
        <taxon>Fagaceae</taxon>
        <taxon>Quercus</taxon>
    </lineage>
</organism>
<proteinExistence type="predicted"/>
<dbReference type="EMBL" id="PKMF04000161">
    <property type="protein sequence ID" value="KAK7846018.1"/>
    <property type="molecule type" value="Genomic_DNA"/>
</dbReference>
<reference evidence="1 2" key="1">
    <citation type="journal article" date="2018" name="Sci. Data">
        <title>The draft genome sequence of cork oak.</title>
        <authorList>
            <person name="Ramos A.M."/>
            <person name="Usie A."/>
            <person name="Barbosa P."/>
            <person name="Barros P.M."/>
            <person name="Capote T."/>
            <person name="Chaves I."/>
            <person name="Simoes F."/>
            <person name="Abreu I."/>
            <person name="Carrasquinho I."/>
            <person name="Faro C."/>
            <person name="Guimaraes J.B."/>
            <person name="Mendonca D."/>
            <person name="Nobrega F."/>
            <person name="Rodrigues L."/>
            <person name="Saibo N.J.M."/>
            <person name="Varela M.C."/>
            <person name="Egas C."/>
            <person name="Matos J."/>
            <person name="Miguel C.M."/>
            <person name="Oliveira M.M."/>
            <person name="Ricardo C.P."/>
            <person name="Goncalves S."/>
        </authorList>
    </citation>
    <scope>NUCLEOTIDE SEQUENCE [LARGE SCALE GENOMIC DNA]</scope>
    <source>
        <strain evidence="2">cv. HL8</strain>
    </source>
</reference>
<dbReference type="AlphaFoldDB" id="A0AAW0L2U5"/>
<evidence type="ECO:0000313" key="2">
    <source>
        <dbReference type="Proteomes" id="UP000237347"/>
    </source>
</evidence>
<name>A0AAW0L2U5_QUESU</name>
<dbReference type="Proteomes" id="UP000237347">
    <property type="component" value="Unassembled WGS sequence"/>
</dbReference>